<dbReference type="AlphaFoldDB" id="A0A919EJ53"/>
<dbReference type="GO" id="GO:0006644">
    <property type="term" value="P:phospholipid metabolic process"/>
    <property type="evidence" value="ECO:0007669"/>
    <property type="project" value="InterPro"/>
</dbReference>
<dbReference type="EMBL" id="BNBE01000001">
    <property type="protein sequence ID" value="GHF86634.1"/>
    <property type="molecule type" value="Genomic_DNA"/>
</dbReference>
<dbReference type="GO" id="GO:0004623">
    <property type="term" value="F:phospholipase A2 activity"/>
    <property type="evidence" value="ECO:0007669"/>
    <property type="project" value="InterPro"/>
</dbReference>
<sequence length="539" mass="56854">MRRIALPAVAALSLALLLPQSAVAEDVPLPAPALETGETQLIGPGMYQSADDTFQISENDVVYGLMSRTHTVDGSGAGVAQAQDAPNTRADLGVFGPSWEAEFVGGQLNRKLVTGSGAITTTDLDTAESVRYAFTESVAGANGGSINTYKAADGSTLVENVQWDDLAGVMKTTITETLNVDLTQAAAADDDVPVDATGNPIPAASLKPSYTWKQVGGSGDTWRVTGVGNSAYKQTTVAYDSVGRVSTVKDPARADVPAQTVKVNYATATTASGQTLGDVAGQVKDITVTVGQTVSTLARYSYDGSGLLRKVVDPASGGQLNTYSYDATDRVVAATAEDGAAWQLTYSGDAAAPQSVETTGIRPDAGSAVQGAPSLAQGEGVAPPAEDFAGGEITSAQAYPSYCSRPETWMWYQYSGCATKVAHYGWRNPSWKKTPTGAWVMGVYKDHCTSSADKPGGWDFRTACDSHDYGYGTIGNSYKGYRYYLDRNKGIATDVAFYNMLYYNTCPAYFWKSACRSTAYSYYLGVFYGGRPKNGADAT</sequence>
<evidence type="ECO:0000256" key="1">
    <source>
        <dbReference type="SAM" id="SignalP"/>
    </source>
</evidence>
<dbReference type="Proteomes" id="UP000632849">
    <property type="component" value="Unassembled WGS sequence"/>
</dbReference>
<evidence type="ECO:0000313" key="2">
    <source>
        <dbReference type="EMBL" id="GHF86634.1"/>
    </source>
</evidence>
<organism evidence="2 3">
    <name type="scientific">Streptomyces filamentosus</name>
    <name type="common">Streptomyces roseosporus</name>
    <dbReference type="NCBI Taxonomy" id="67294"/>
    <lineage>
        <taxon>Bacteria</taxon>
        <taxon>Bacillati</taxon>
        <taxon>Actinomycetota</taxon>
        <taxon>Actinomycetes</taxon>
        <taxon>Kitasatosporales</taxon>
        <taxon>Streptomycetaceae</taxon>
        <taxon>Streptomyces</taxon>
    </lineage>
</organism>
<dbReference type="RefSeq" id="WP_229915223.1">
    <property type="nucleotide sequence ID" value="NZ_BNBE01000001.1"/>
</dbReference>
<dbReference type="SUPFAM" id="SSF48619">
    <property type="entry name" value="Phospholipase A2, PLA2"/>
    <property type="match status" value="1"/>
</dbReference>
<proteinExistence type="predicted"/>
<comment type="caution">
    <text evidence="2">The sequence shown here is derived from an EMBL/GenBank/DDBJ whole genome shotgun (WGS) entry which is preliminary data.</text>
</comment>
<feature type="signal peptide" evidence="1">
    <location>
        <begin position="1"/>
        <end position="24"/>
    </location>
</feature>
<accession>A0A919EJ53</accession>
<dbReference type="Pfam" id="PF09056">
    <property type="entry name" value="Phospholip_A2_3"/>
    <property type="match status" value="1"/>
</dbReference>
<evidence type="ECO:0000313" key="3">
    <source>
        <dbReference type="Proteomes" id="UP000632849"/>
    </source>
</evidence>
<dbReference type="Gene3D" id="1.20.90.10">
    <property type="entry name" value="Phospholipase A2 domain"/>
    <property type="match status" value="1"/>
</dbReference>
<gene>
    <name evidence="2" type="ORF">GCM10017667_13810</name>
</gene>
<keyword evidence="1" id="KW-0732">Signal</keyword>
<keyword evidence="3" id="KW-1185">Reference proteome</keyword>
<protein>
    <recommendedName>
        <fullName evidence="4">Phospholipase</fullName>
    </recommendedName>
</protein>
<reference evidence="2" key="1">
    <citation type="journal article" date="2014" name="Int. J. Syst. Evol. Microbiol.">
        <title>Complete genome sequence of Corynebacterium casei LMG S-19264T (=DSM 44701T), isolated from a smear-ripened cheese.</title>
        <authorList>
            <consortium name="US DOE Joint Genome Institute (JGI-PGF)"/>
            <person name="Walter F."/>
            <person name="Albersmeier A."/>
            <person name="Kalinowski J."/>
            <person name="Ruckert C."/>
        </authorList>
    </citation>
    <scope>NUCLEOTIDE SEQUENCE</scope>
    <source>
        <strain evidence="2">JCM 4122</strain>
    </source>
</reference>
<dbReference type="InterPro" id="IPR036444">
    <property type="entry name" value="PLipase_A2_dom_sf"/>
</dbReference>
<dbReference type="Gene3D" id="2.180.10.10">
    <property type="entry name" value="RHS repeat-associated core"/>
    <property type="match status" value="1"/>
</dbReference>
<dbReference type="InterPro" id="IPR031325">
    <property type="entry name" value="RHS_repeat"/>
</dbReference>
<dbReference type="Pfam" id="PF05593">
    <property type="entry name" value="RHS_repeat"/>
    <property type="match status" value="1"/>
</dbReference>
<feature type="chain" id="PRO_5036989003" description="Phospholipase" evidence="1">
    <location>
        <begin position="25"/>
        <end position="539"/>
    </location>
</feature>
<name>A0A919EJ53_STRFL</name>
<reference evidence="2" key="2">
    <citation type="submission" date="2020-09" db="EMBL/GenBank/DDBJ databases">
        <authorList>
            <person name="Sun Q."/>
            <person name="Ohkuma M."/>
        </authorList>
    </citation>
    <scope>NUCLEOTIDE SEQUENCE</scope>
    <source>
        <strain evidence="2">JCM 4122</strain>
    </source>
</reference>
<dbReference type="InterPro" id="IPR015141">
    <property type="entry name" value="PLipase_A2_prok/fun"/>
</dbReference>
<dbReference type="GO" id="GO:0050482">
    <property type="term" value="P:arachidonate secretion"/>
    <property type="evidence" value="ECO:0007669"/>
    <property type="project" value="InterPro"/>
</dbReference>
<evidence type="ECO:0008006" key="4">
    <source>
        <dbReference type="Google" id="ProtNLM"/>
    </source>
</evidence>